<reference evidence="3" key="1">
    <citation type="journal article" date="2013" name="Nat. Genet.">
        <title>The Capsella rubella genome and the genomic consequences of rapid mating system evolution.</title>
        <authorList>
            <person name="Slotte T."/>
            <person name="Hazzouri K.M."/>
            <person name="Agren J.A."/>
            <person name="Koenig D."/>
            <person name="Maumus F."/>
            <person name="Guo Y.L."/>
            <person name="Steige K."/>
            <person name="Platts A.E."/>
            <person name="Escobar J.S."/>
            <person name="Newman L.K."/>
            <person name="Wang W."/>
            <person name="Mandakova T."/>
            <person name="Vello E."/>
            <person name="Smith L.M."/>
            <person name="Henz S.R."/>
            <person name="Steffen J."/>
            <person name="Takuno S."/>
            <person name="Brandvain Y."/>
            <person name="Coop G."/>
            <person name="Andolfatto P."/>
            <person name="Hu T.T."/>
            <person name="Blanchette M."/>
            <person name="Clark R.M."/>
            <person name="Quesneville H."/>
            <person name="Nordborg M."/>
            <person name="Gaut B.S."/>
            <person name="Lysak M.A."/>
            <person name="Jenkins J."/>
            <person name="Grimwood J."/>
            <person name="Chapman J."/>
            <person name="Prochnik S."/>
            <person name="Shu S."/>
            <person name="Rokhsar D."/>
            <person name="Schmutz J."/>
            <person name="Weigel D."/>
            <person name="Wright S.I."/>
        </authorList>
    </citation>
    <scope>NUCLEOTIDE SEQUENCE [LARGE SCALE GENOMIC DNA]</scope>
    <source>
        <strain evidence="3">cv. Monte Gargano</strain>
    </source>
</reference>
<evidence type="ECO:0000313" key="2">
    <source>
        <dbReference type="EMBL" id="EOA12209.1"/>
    </source>
</evidence>
<sequence>MVSENASRRKRKARENIRTWNESFANAIPSVTNSSARRVLPMVDIFDLLSSGLPSRIHAFHRSTPIQLDDKAGLPSRVFSRWFRRTRVEGNGLLGRTSEYRTNPSLSPFLPSRTRPQGEGGIDAHGDISVIRAIEEYVSATRSASKNPCLPMHDTPILLDHSPSFVEKFGNRPRNSKKSIAGKVAGKFFRRRCRRTIVRTSLGCVSIPIPRSQPVSGTE</sequence>
<name>R0G6T4_9BRAS</name>
<dbReference type="Proteomes" id="UP000029121">
    <property type="component" value="Unassembled WGS sequence"/>
</dbReference>
<evidence type="ECO:0000313" key="3">
    <source>
        <dbReference type="Proteomes" id="UP000029121"/>
    </source>
</evidence>
<feature type="region of interest" description="Disordered" evidence="1">
    <location>
        <begin position="95"/>
        <end position="124"/>
    </location>
</feature>
<accession>R0G6T4</accession>
<evidence type="ECO:0000256" key="1">
    <source>
        <dbReference type="SAM" id="MobiDB-lite"/>
    </source>
</evidence>
<proteinExistence type="predicted"/>
<keyword evidence="3" id="KW-1185">Reference proteome</keyword>
<dbReference type="AlphaFoldDB" id="R0G6T4"/>
<dbReference type="EMBL" id="KB870828">
    <property type="protein sequence ID" value="EOA12209.1"/>
    <property type="molecule type" value="Genomic_DNA"/>
</dbReference>
<gene>
    <name evidence="2" type="ORF">CARUB_v10012752mg</name>
</gene>
<protein>
    <submittedName>
        <fullName evidence="2">Uncharacterized protein</fullName>
    </submittedName>
</protein>
<organism evidence="2 3">
    <name type="scientific">Capsella rubella</name>
    <dbReference type="NCBI Taxonomy" id="81985"/>
    <lineage>
        <taxon>Eukaryota</taxon>
        <taxon>Viridiplantae</taxon>
        <taxon>Streptophyta</taxon>
        <taxon>Embryophyta</taxon>
        <taxon>Tracheophyta</taxon>
        <taxon>Spermatophyta</taxon>
        <taxon>Magnoliopsida</taxon>
        <taxon>eudicotyledons</taxon>
        <taxon>Gunneridae</taxon>
        <taxon>Pentapetalae</taxon>
        <taxon>rosids</taxon>
        <taxon>malvids</taxon>
        <taxon>Brassicales</taxon>
        <taxon>Brassicaceae</taxon>
        <taxon>Camelineae</taxon>
        <taxon>Capsella</taxon>
    </lineage>
</organism>